<dbReference type="InterPro" id="IPR004839">
    <property type="entry name" value="Aminotransferase_I/II_large"/>
</dbReference>
<gene>
    <name evidence="6" type="ORF">SAMN05660895_0164</name>
</gene>
<reference evidence="7" key="1">
    <citation type="submission" date="2016-10" db="EMBL/GenBank/DDBJ databases">
        <authorList>
            <person name="Varghese N."/>
            <person name="Submissions S."/>
        </authorList>
    </citation>
    <scope>NUCLEOTIDE SEQUENCE [LARGE SCALE GENOMIC DNA]</scope>
    <source>
        <strain evidence="7">DSM 14807</strain>
    </source>
</reference>
<dbReference type="RefSeq" id="WP_092456379.1">
    <property type="nucleotide sequence ID" value="NZ_FPCJ01000001.1"/>
</dbReference>
<organism evidence="6 7">
    <name type="scientific">Thermoflavifilum thermophilum</name>
    <dbReference type="NCBI Taxonomy" id="1393122"/>
    <lineage>
        <taxon>Bacteria</taxon>
        <taxon>Pseudomonadati</taxon>
        <taxon>Bacteroidota</taxon>
        <taxon>Chitinophagia</taxon>
        <taxon>Chitinophagales</taxon>
        <taxon>Chitinophagaceae</taxon>
        <taxon>Thermoflavifilum</taxon>
    </lineage>
</organism>
<dbReference type="InterPro" id="IPR015421">
    <property type="entry name" value="PyrdxlP-dep_Trfase_major"/>
</dbReference>
<evidence type="ECO:0000256" key="1">
    <source>
        <dbReference type="ARBA" id="ARBA00001933"/>
    </source>
</evidence>
<dbReference type="Gene3D" id="3.40.640.10">
    <property type="entry name" value="Type I PLP-dependent aspartate aminotransferase-like (Major domain)"/>
    <property type="match status" value="1"/>
</dbReference>
<dbReference type="InterPro" id="IPR015424">
    <property type="entry name" value="PyrdxlP-dep_Trfase"/>
</dbReference>
<keyword evidence="3 4" id="KW-0808">Transferase</keyword>
<dbReference type="PANTHER" id="PTHR42832:SF3">
    <property type="entry name" value="L-GLUTAMINE--4-(METHYLSULFANYL)-2-OXOBUTANOATE AMINOTRANSFERASE"/>
    <property type="match status" value="1"/>
</dbReference>
<evidence type="ECO:0000256" key="2">
    <source>
        <dbReference type="ARBA" id="ARBA00022576"/>
    </source>
</evidence>
<evidence type="ECO:0000259" key="5">
    <source>
        <dbReference type="Pfam" id="PF00155"/>
    </source>
</evidence>
<accession>A0A1I7MZB0</accession>
<name>A0A1I7MZB0_9BACT</name>
<keyword evidence="7" id="KW-1185">Reference proteome</keyword>
<evidence type="ECO:0000256" key="4">
    <source>
        <dbReference type="RuleBase" id="RU000481"/>
    </source>
</evidence>
<evidence type="ECO:0000313" key="6">
    <source>
        <dbReference type="EMBL" id="SFV27675.1"/>
    </source>
</evidence>
<dbReference type="InterPro" id="IPR050881">
    <property type="entry name" value="LL-DAP_aminotransferase"/>
</dbReference>
<feature type="domain" description="Aminotransferase class I/classII large" evidence="5">
    <location>
        <begin position="34"/>
        <end position="383"/>
    </location>
</feature>
<dbReference type="InterPro" id="IPR015422">
    <property type="entry name" value="PyrdxlP-dep_Trfase_small"/>
</dbReference>
<dbReference type="PANTHER" id="PTHR42832">
    <property type="entry name" value="AMINO ACID AMINOTRANSFERASE"/>
    <property type="match status" value="1"/>
</dbReference>
<dbReference type="CDD" id="cd00609">
    <property type="entry name" value="AAT_like"/>
    <property type="match status" value="1"/>
</dbReference>
<dbReference type="Pfam" id="PF00155">
    <property type="entry name" value="Aminotran_1_2"/>
    <property type="match status" value="1"/>
</dbReference>
<dbReference type="InterPro" id="IPR004838">
    <property type="entry name" value="NHTrfase_class1_PyrdxlP-BS"/>
</dbReference>
<dbReference type="STRING" id="1393122.SAMN05660895_0164"/>
<dbReference type="PROSITE" id="PS00105">
    <property type="entry name" value="AA_TRANSFER_CLASS_1"/>
    <property type="match status" value="1"/>
</dbReference>
<dbReference type="AlphaFoldDB" id="A0A1I7MZB0"/>
<comment type="similarity">
    <text evidence="4">Belongs to the class-I pyridoxal-phosphate-dependent aminotransferase family.</text>
</comment>
<dbReference type="SUPFAM" id="SSF53383">
    <property type="entry name" value="PLP-dependent transferases"/>
    <property type="match status" value="1"/>
</dbReference>
<sequence length="396" mass="44509">MNKLSLANRLQGTDEYYFSKKLREIEVLNQSGAQVINLGIGSPDLPPHPDVITTLAEQASRADVHGYQSYRGAKALREAMAAFYEKWYQVHLDPESEILPLMGSKEGIMHISMTYLNEGDEVLVPDPGYPTYRAASQLAGAVCRTYALREDRGWLPDFEALSQEDLRKVKIMWLNYPHMPTGTLPTRAFFEQCVDFASRHGILLCHDNPYSFILNDEPMSILAVSGAKEVVLELNSLSKSANMAGWRVGMLCGQAGRISEVLRFKSNMDSGMFLPVQLAAAKALSLPASWYQSLNETYARRREKIWALLRQLGCTWNPRQAGLFVWARIPSGWPDGFAFSDAVLHQAHVFITPGGIFGQQGEQYVRLSLCQPESVLEEALHRIQHTYLQIPETTRV</sequence>
<evidence type="ECO:0000313" key="7">
    <source>
        <dbReference type="Proteomes" id="UP000199537"/>
    </source>
</evidence>
<protein>
    <recommendedName>
        <fullName evidence="4">Aminotransferase</fullName>
        <ecNumber evidence="4">2.6.1.-</ecNumber>
    </recommendedName>
</protein>
<dbReference type="EC" id="2.6.1.-" evidence="4"/>
<proteinExistence type="inferred from homology"/>
<dbReference type="GO" id="GO:0030170">
    <property type="term" value="F:pyridoxal phosphate binding"/>
    <property type="evidence" value="ECO:0007669"/>
    <property type="project" value="InterPro"/>
</dbReference>
<dbReference type="Gene3D" id="3.90.1150.10">
    <property type="entry name" value="Aspartate Aminotransferase, domain 1"/>
    <property type="match status" value="1"/>
</dbReference>
<dbReference type="OrthoDB" id="9802328at2"/>
<keyword evidence="2 4" id="KW-0032">Aminotransferase</keyword>
<comment type="cofactor">
    <cofactor evidence="1 4">
        <name>pyridoxal 5'-phosphate</name>
        <dbReference type="ChEBI" id="CHEBI:597326"/>
    </cofactor>
</comment>
<evidence type="ECO:0000256" key="3">
    <source>
        <dbReference type="ARBA" id="ARBA00022679"/>
    </source>
</evidence>
<dbReference type="GO" id="GO:0008483">
    <property type="term" value="F:transaminase activity"/>
    <property type="evidence" value="ECO:0007669"/>
    <property type="project" value="UniProtKB-KW"/>
</dbReference>
<dbReference type="Proteomes" id="UP000199537">
    <property type="component" value="Unassembled WGS sequence"/>
</dbReference>
<dbReference type="EMBL" id="FPCJ01000001">
    <property type="protein sequence ID" value="SFV27675.1"/>
    <property type="molecule type" value="Genomic_DNA"/>
</dbReference>